<dbReference type="GO" id="GO:0006310">
    <property type="term" value="P:DNA recombination"/>
    <property type="evidence" value="ECO:0007669"/>
    <property type="project" value="UniProtKB-KW"/>
</dbReference>
<dbReference type="EMBL" id="NFEM01000103">
    <property type="protein sequence ID" value="OTZ98909.1"/>
    <property type="molecule type" value="Genomic_DNA"/>
</dbReference>
<evidence type="ECO:0000313" key="5">
    <source>
        <dbReference type="Proteomes" id="UP000194551"/>
    </source>
</evidence>
<dbReference type="GO" id="GO:0003677">
    <property type="term" value="F:DNA binding"/>
    <property type="evidence" value="ECO:0007669"/>
    <property type="project" value="InterPro"/>
</dbReference>
<dbReference type="Proteomes" id="UP000194551">
    <property type="component" value="Unassembled WGS sequence"/>
</dbReference>
<keyword evidence="1" id="KW-0233">DNA recombination</keyword>
<dbReference type="InterPro" id="IPR002104">
    <property type="entry name" value="Integrase_catalytic"/>
</dbReference>
<dbReference type="EMBL" id="NFEN01000062">
    <property type="protein sequence ID" value="OUA27034.1"/>
    <property type="molecule type" value="Genomic_DNA"/>
</dbReference>
<name>A0A9X6Q1F8_BACTU</name>
<evidence type="ECO:0000313" key="4">
    <source>
        <dbReference type="EMBL" id="OUA27034.1"/>
    </source>
</evidence>
<evidence type="ECO:0000259" key="2">
    <source>
        <dbReference type="PROSITE" id="PS51898"/>
    </source>
</evidence>
<dbReference type="InterPro" id="IPR011010">
    <property type="entry name" value="DNA_brk_join_enz"/>
</dbReference>
<dbReference type="Pfam" id="PF00589">
    <property type="entry name" value="Phage_integrase"/>
    <property type="match status" value="1"/>
</dbReference>
<accession>A0A9X6Q1F8</accession>
<sequence>MSCKRFLLPISSAYQDLDLINCNKSGGGLCRNAFREKFYKEIKNAAVKKIKIRNLRHPHATILLKQGVNPKIISERLGHTDISLTLRIYSHVLPNMQEEGVKNFSKSIFG</sequence>
<dbReference type="InterPro" id="IPR013762">
    <property type="entry name" value="Integrase-like_cat_sf"/>
</dbReference>
<proteinExistence type="predicted"/>
<comment type="caution">
    <text evidence="3">The sequence shown here is derived from an EMBL/GenBank/DDBJ whole genome shotgun (WGS) entry which is preliminary data.</text>
</comment>
<dbReference type="PROSITE" id="PS51898">
    <property type="entry name" value="TYR_RECOMBINASE"/>
    <property type="match status" value="1"/>
</dbReference>
<gene>
    <name evidence="3" type="ORF">BK774_24345</name>
    <name evidence="4" type="ORF">BK775_13105</name>
</gene>
<protein>
    <recommendedName>
        <fullName evidence="2">Tyr recombinase domain-containing protein</fullName>
    </recommendedName>
</protein>
<dbReference type="Proteomes" id="UP000195077">
    <property type="component" value="Unassembled WGS sequence"/>
</dbReference>
<evidence type="ECO:0000313" key="6">
    <source>
        <dbReference type="Proteomes" id="UP000195077"/>
    </source>
</evidence>
<organism evidence="3 5">
    <name type="scientific">Bacillus thuringiensis</name>
    <dbReference type="NCBI Taxonomy" id="1428"/>
    <lineage>
        <taxon>Bacteria</taxon>
        <taxon>Bacillati</taxon>
        <taxon>Bacillota</taxon>
        <taxon>Bacilli</taxon>
        <taxon>Bacillales</taxon>
        <taxon>Bacillaceae</taxon>
        <taxon>Bacillus</taxon>
        <taxon>Bacillus cereus group</taxon>
    </lineage>
</organism>
<dbReference type="GO" id="GO:0015074">
    <property type="term" value="P:DNA integration"/>
    <property type="evidence" value="ECO:0007669"/>
    <property type="project" value="InterPro"/>
</dbReference>
<evidence type="ECO:0000313" key="3">
    <source>
        <dbReference type="EMBL" id="OTZ98909.1"/>
    </source>
</evidence>
<dbReference type="Gene3D" id="1.10.443.10">
    <property type="entry name" value="Intergrase catalytic core"/>
    <property type="match status" value="1"/>
</dbReference>
<evidence type="ECO:0000256" key="1">
    <source>
        <dbReference type="ARBA" id="ARBA00023172"/>
    </source>
</evidence>
<reference evidence="5 6" key="1">
    <citation type="submission" date="2016-10" db="EMBL/GenBank/DDBJ databases">
        <title>Comparative genomics of Bacillus thuringiensis reveals a path to pathogens against multiple invertebrate hosts.</title>
        <authorList>
            <person name="Zheng J."/>
            <person name="Gao Q."/>
            <person name="Liu H."/>
            <person name="Peng D."/>
            <person name="Ruan L."/>
            <person name="Sun M."/>
        </authorList>
    </citation>
    <scope>NUCLEOTIDE SEQUENCE [LARGE SCALE GENOMIC DNA]</scope>
    <source>
        <strain evidence="3">HD5</strain>
        <strain evidence="4">I13</strain>
    </source>
</reference>
<dbReference type="AlphaFoldDB" id="A0A9X6Q1F8"/>
<dbReference type="SUPFAM" id="SSF56349">
    <property type="entry name" value="DNA breaking-rejoining enzymes"/>
    <property type="match status" value="1"/>
</dbReference>
<feature type="domain" description="Tyr recombinase" evidence="2">
    <location>
        <begin position="1"/>
        <end position="102"/>
    </location>
</feature>